<dbReference type="Proteomes" id="UP000460718">
    <property type="component" value="Unassembled WGS sequence"/>
</dbReference>
<proteinExistence type="predicted"/>
<feature type="transmembrane region" description="Helical" evidence="1">
    <location>
        <begin position="214"/>
        <end position="233"/>
    </location>
</feature>
<sequence length="320" mass="36761">MLRSHGPDSDGTKTLAEDAAVATVVVLHVQSTPEDQSLLTDEQNKDKCKKPLKPKKAAVTAALPTKVLLLDGDRNLGAVGVDSFFALSSFLLTWLFTKKTIRMMNQGAGVGKWFFALGDYFSKRFCRVYPLFALTCPENFDLYKLLTFVFEYRYFVFWTLPLEISYYFFILVFVVRTLTLRKFWWVPFIPAYYWVLNEGWNDYRTRHSVLRRHIPTFLTGSMAAVIFAMLDTWVKASGFRLLPTLLLRVVEFSALALFLSIAFHGLFFIWVHDNTVPKTPGFPFVSVSLTTVFVCEMMLPSALSSIFKWRFLRYGGNISF</sequence>
<dbReference type="PANTHER" id="PTHR23028">
    <property type="entry name" value="ACETYLTRANSFERASE"/>
    <property type="match status" value="1"/>
</dbReference>
<comment type="caution">
    <text evidence="2">The sequence shown here is derived from an EMBL/GenBank/DDBJ whole genome shotgun (WGS) entry which is preliminary data.</text>
</comment>
<feature type="transmembrane region" description="Helical" evidence="1">
    <location>
        <begin position="154"/>
        <end position="175"/>
    </location>
</feature>
<reference evidence="2 3" key="1">
    <citation type="submission" date="2018-09" db="EMBL/GenBank/DDBJ databases">
        <title>Genomic investigation of the strawberry pathogen Phytophthora fragariae indicates pathogenicity is determined by transcriptional variation in three key races.</title>
        <authorList>
            <person name="Adams T.M."/>
            <person name="Armitage A.D."/>
            <person name="Sobczyk M.K."/>
            <person name="Bates H.J."/>
            <person name="Dunwell J.M."/>
            <person name="Nellist C.F."/>
            <person name="Harrison R.J."/>
        </authorList>
    </citation>
    <scope>NUCLEOTIDE SEQUENCE [LARGE SCALE GENOMIC DNA]</scope>
    <source>
        <strain evidence="2 3">SCRP245</strain>
    </source>
</reference>
<feature type="transmembrane region" description="Helical" evidence="1">
    <location>
        <begin position="76"/>
        <end position="96"/>
    </location>
</feature>
<dbReference type="GO" id="GO:0016020">
    <property type="term" value="C:membrane"/>
    <property type="evidence" value="ECO:0007669"/>
    <property type="project" value="TreeGrafter"/>
</dbReference>
<feature type="transmembrane region" description="Helical" evidence="1">
    <location>
        <begin position="282"/>
        <end position="303"/>
    </location>
</feature>
<evidence type="ECO:0008006" key="4">
    <source>
        <dbReference type="Google" id="ProtNLM"/>
    </source>
</evidence>
<evidence type="ECO:0000313" key="2">
    <source>
        <dbReference type="EMBL" id="KAE8959326.1"/>
    </source>
</evidence>
<dbReference type="PANTHER" id="PTHR23028:SF53">
    <property type="entry name" value="ACYL_TRANSF_3 DOMAIN-CONTAINING PROTEIN"/>
    <property type="match status" value="1"/>
</dbReference>
<protein>
    <recommendedName>
        <fullName evidence="4">Acyltransferase 3 domain-containing protein</fullName>
    </recommendedName>
</protein>
<dbReference type="EMBL" id="QXFW01006402">
    <property type="protein sequence ID" value="KAE8959326.1"/>
    <property type="molecule type" value="Genomic_DNA"/>
</dbReference>
<dbReference type="InterPro" id="IPR050879">
    <property type="entry name" value="Acyltransferase_3"/>
</dbReference>
<dbReference type="AlphaFoldDB" id="A0A6A3GR54"/>
<accession>A0A6A3GR54</accession>
<evidence type="ECO:0000256" key="1">
    <source>
        <dbReference type="SAM" id="Phobius"/>
    </source>
</evidence>
<keyword evidence="1" id="KW-0812">Transmembrane</keyword>
<keyword evidence="1" id="KW-0472">Membrane</keyword>
<gene>
    <name evidence="2" type="ORF">PF011_g30469</name>
</gene>
<evidence type="ECO:0000313" key="3">
    <source>
        <dbReference type="Proteomes" id="UP000460718"/>
    </source>
</evidence>
<dbReference type="GO" id="GO:0000271">
    <property type="term" value="P:polysaccharide biosynthetic process"/>
    <property type="evidence" value="ECO:0007669"/>
    <property type="project" value="TreeGrafter"/>
</dbReference>
<keyword evidence="1" id="KW-1133">Transmembrane helix</keyword>
<name>A0A6A3GR54_9STRA</name>
<feature type="transmembrane region" description="Helical" evidence="1">
    <location>
        <begin position="245"/>
        <end position="270"/>
    </location>
</feature>
<organism evidence="2 3">
    <name type="scientific">Phytophthora fragariae</name>
    <dbReference type="NCBI Taxonomy" id="53985"/>
    <lineage>
        <taxon>Eukaryota</taxon>
        <taxon>Sar</taxon>
        <taxon>Stramenopiles</taxon>
        <taxon>Oomycota</taxon>
        <taxon>Peronosporomycetes</taxon>
        <taxon>Peronosporales</taxon>
        <taxon>Peronosporaceae</taxon>
        <taxon>Phytophthora</taxon>
    </lineage>
</organism>